<dbReference type="RefSeq" id="WP_303679042.1">
    <property type="nucleotide sequence ID" value="NZ_MNTG01000001.1"/>
</dbReference>
<comment type="caution">
    <text evidence="1">The sequence shown here is derived from an EMBL/GenBank/DDBJ whole genome shotgun (WGS) entry which is preliminary data.</text>
</comment>
<evidence type="ECO:0000313" key="2">
    <source>
        <dbReference type="Proteomes" id="UP000186777"/>
    </source>
</evidence>
<evidence type="ECO:0008006" key="3">
    <source>
        <dbReference type="Google" id="ProtNLM"/>
    </source>
</evidence>
<gene>
    <name evidence="1" type="ORF">BHW43_00115</name>
</gene>
<dbReference type="EMBL" id="MNTG01000001">
    <property type="protein sequence ID" value="OLA39338.1"/>
    <property type="molecule type" value="Genomic_DNA"/>
</dbReference>
<dbReference type="AlphaFoldDB" id="A0A1Q6RAC5"/>
<name>A0A1Q6RAC5_9FIRM</name>
<dbReference type="Pfam" id="PF22758">
    <property type="entry name" value="Phage_cement"/>
    <property type="match status" value="1"/>
</dbReference>
<reference evidence="1 2" key="1">
    <citation type="journal article" date="2016" name="Nat. Biotechnol.">
        <title>Measurement of bacterial replication rates in microbial communities.</title>
        <authorList>
            <person name="Brown C.T."/>
            <person name="Olm M.R."/>
            <person name="Thomas B.C."/>
            <person name="Banfield J.F."/>
        </authorList>
    </citation>
    <scope>NUCLEOTIDE SEQUENCE [LARGE SCALE GENOMIC DNA]</scope>
    <source>
        <strain evidence="1">46_33</strain>
    </source>
</reference>
<accession>A0A1Q6RAC5</accession>
<dbReference type="STRING" id="626940.BHW43_00115"/>
<dbReference type="InterPro" id="IPR054438">
    <property type="entry name" value="Struct_cement_gp24/gp6"/>
</dbReference>
<proteinExistence type="predicted"/>
<evidence type="ECO:0000313" key="1">
    <source>
        <dbReference type="EMBL" id="OLA39338.1"/>
    </source>
</evidence>
<protein>
    <recommendedName>
        <fullName evidence="3">DUF2190 domain-containing protein</fullName>
    </recommendedName>
</protein>
<sequence>MSGKAIGISMNFGYPGNYARTPDDIVASRLLNEESEAIPFGAAVCIKDDNTYTAVGAATTAADVAGIALRVVKQAVSYAEQNKTEYQPGQYMSVLERGAATVVCNVGTPKANGKVYVRVKANTSIANGVVGGFEAAADSTNTIEIPNMRWTSGAIDANRVCEVTLLTRASA</sequence>
<organism evidence="1 2">
    <name type="scientific">Phascolarctobacterium succinatutens</name>
    <dbReference type="NCBI Taxonomy" id="626940"/>
    <lineage>
        <taxon>Bacteria</taxon>
        <taxon>Bacillati</taxon>
        <taxon>Bacillota</taxon>
        <taxon>Negativicutes</taxon>
        <taxon>Acidaminococcales</taxon>
        <taxon>Acidaminococcaceae</taxon>
        <taxon>Phascolarctobacterium</taxon>
    </lineage>
</organism>
<dbReference type="Proteomes" id="UP000186777">
    <property type="component" value="Unassembled WGS sequence"/>
</dbReference>